<dbReference type="InterPro" id="IPR010148">
    <property type="entry name" value="CRISPR-assoc_prot_CT1975"/>
</dbReference>
<comment type="caution">
    <text evidence="1">The sequence shown here is derived from an EMBL/GenBank/DDBJ whole genome shotgun (WGS) entry which is preliminary data.</text>
</comment>
<dbReference type="Proteomes" id="UP000177583">
    <property type="component" value="Unassembled WGS sequence"/>
</dbReference>
<accession>A0A1F6GL06</accession>
<organism evidence="1 2">
    <name type="scientific">Candidatus Lambdaproteobacteria bacterium RIFOXYD2_FULL_56_26</name>
    <dbReference type="NCBI Taxonomy" id="1817773"/>
    <lineage>
        <taxon>Bacteria</taxon>
        <taxon>Pseudomonadati</taxon>
        <taxon>Pseudomonadota</taxon>
        <taxon>Candidatus Lambdaproteobacteria</taxon>
    </lineage>
</organism>
<dbReference type="NCBIfam" id="TIGR01869">
    <property type="entry name" value="casC_Cse4"/>
    <property type="match status" value="1"/>
</dbReference>
<protein>
    <submittedName>
        <fullName evidence="1">Type I-E CRISPR-associated protein Cas7/Cse4/CasC</fullName>
    </submittedName>
</protein>
<dbReference type="EMBL" id="MFNF01000068">
    <property type="protein sequence ID" value="OGG98792.1"/>
    <property type="molecule type" value="Genomic_DNA"/>
</dbReference>
<gene>
    <name evidence="1" type="ORF">A2557_13395</name>
</gene>
<sequence length="359" mass="38847">MSKFIQLHLLTSYPPSNLNRDDLGKPKSAVIGGAPRLRISSQSLKRAWRTSELFSEAMAGHIGTRTKRMGGTAYDLMVEKGLDPKVAKEAAQKIAAVFGKLEAEKDKDPHKATALSQLAHFSPAEEEGIRELSLKVAASGTLPEPSDLELLRKDHKAVDVAMFGRMFAEQPGFNMEAATQVAHAVTVHQVKIEDDFFTAVDDLNRGDEDAGAAHLGEVEFAAGIFYLYLCINETLLVENLGGDKALAKKAVQALAEAVTQVSPTGKINSFAHHSLALYVLAEVGTCQPRNLSLAYLSPAEPKLDKAIQALEETKAKLDQAYNQKFLGQYTFNPLNPADPKAGPKGNLKGLTDFLGEDHA</sequence>
<reference evidence="1 2" key="1">
    <citation type="journal article" date="2016" name="Nat. Commun.">
        <title>Thousands of microbial genomes shed light on interconnected biogeochemical processes in an aquifer system.</title>
        <authorList>
            <person name="Anantharaman K."/>
            <person name="Brown C.T."/>
            <person name="Hug L.A."/>
            <person name="Sharon I."/>
            <person name="Castelle C.J."/>
            <person name="Probst A.J."/>
            <person name="Thomas B.C."/>
            <person name="Singh A."/>
            <person name="Wilkins M.J."/>
            <person name="Karaoz U."/>
            <person name="Brodie E.L."/>
            <person name="Williams K.H."/>
            <person name="Hubbard S.S."/>
            <person name="Banfield J.F."/>
        </authorList>
    </citation>
    <scope>NUCLEOTIDE SEQUENCE [LARGE SCALE GENOMIC DNA]</scope>
</reference>
<evidence type="ECO:0000313" key="1">
    <source>
        <dbReference type="EMBL" id="OGG98792.1"/>
    </source>
</evidence>
<dbReference type="AlphaFoldDB" id="A0A1F6GL06"/>
<proteinExistence type="predicted"/>
<dbReference type="Pfam" id="PF09344">
    <property type="entry name" value="Cas_CT1975"/>
    <property type="match status" value="1"/>
</dbReference>
<evidence type="ECO:0000313" key="2">
    <source>
        <dbReference type="Proteomes" id="UP000177583"/>
    </source>
</evidence>
<name>A0A1F6GL06_9PROT</name>